<dbReference type="Gene3D" id="3.20.20.140">
    <property type="entry name" value="Metal-dependent hydrolases"/>
    <property type="match status" value="1"/>
</dbReference>
<dbReference type="Proteomes" id="UP000247465">
    <property type="component" value="Chromosome"/>
</dbReference>
<sequence>MKRSKRREAIIDSHAYCFQPGDDRAGFATLEEHLAWIQTSQGQHHQPAWRVRDRAPVPSEGLGKETPLDWSKLPDVNFRVDRDRGRVTWTIEGEDITKQFYPPNLRNLEFTPHSLIAEMDYSGVDLALLHSNPMLGRDSVFLSECVAQYPDRLRAMAPVDEWRILSDTDSVIEQIRKAISEEGLHAVKFNAGLVYSVSLEPWSDGGYRPFWEAVTELGVPVFFTLGAGPGTARAATNGSKHIDGYLKEQRILIDWMNRYPGTVCSMTHGFPWRIFLRGNKIQLPDEIWDPFTNPQLSLEVCFPVRIGDFFDFPYREVWSTLELMVDKIGADRLLWGTDMPFQNRFCTYRQSRDWIEKYCSFLGLEDRSNILGGTCARILAL</sequence>
<evidence type="ECO:0000313" key="3">
    <source>
        <dbReference type="EMBL" id="AWT59223.1"/>
    </source>
</evidence>
<gene>
    <name evidence="3" type="ORF">DF168_00404</name>
</gene>
<dbReference type="InterPro" id="IPR006680">
    <property type="entry name" value="Amidohydro-rel"/>
</dbReference>
<dbReference type="InterPro" id="IPR032466">
    <property type="entry name" value="Metal_Hydrolase"/>
</dbReference>
<keyword evidence="1" id="KW-0456">Lyase</keyword>
<dbReference type="AlphaFoldDB" id="A0A2Z4ABB3"/>
<evidence type="ECO:0000313" key="4">
    <source>
        <dbReference type="Proteomes" id="UP000247465"/>
    </source>
</evidence>
<accession>A0A2Z4ABB3</accession>
<reference evidence="3 4" key="1">
    <citation type="submission" date="2018-06" db="EMBL/GenBank/DDBJ databases">
        <title>Draft Genome Sequence of a Novel Marine Bacterium Related to the Verrucomicrobia.</title>
        <authorList>
            <person name="Vosseberg J."/>
            <person name="Martijn J."/>
            <person name="Ettema T.J.G."/>
        </authorList>
    </citation>
    <scope>NUCLEOTIDE SEQUENCE [LARGE SCALE GENOMIC DNA]</scope>
    <source>
        <strain evidence="3">TARA_B100001123</strain>
    </source>
</reference>
<protein>
    <recommendedName>
        <fullName evidence="2">Amidohydrolase-related domain-containing protein</fullName>
    </recommendedName>
</protein>
<dbReference type="SUPFAM" id="SSF51556">
    <property type="entry name" value="Metallo-dependent hydrolases"/>
    <property type="match status" value="1"/>
</dbReference>
<dbReference type="GO" id="GO:0016831">
    <property type="term" value="F:carboxy-lyase activity"/>
    <property type="evidence" value="ECO:0007669"/>
    <property type="project" value="InterPro"/>
</dbReference>
<evidence type="ECO:0000259" key="2">
    <source>
        <dbReference type="Pfam" id="PF04909"/>
    </source>
</evidence>
<evidence type="ECO:0000256" key="1">
    <source>
        <dbReference type="ARBA" id="ARBA00023239"/>
    </source>
</evidence>
<dbReference type="PANTHER" id="PTHR21240">
    <property type="entry name" value="2-AMINO-3-CARBOXYLMUCONATE-6-SEMIALDEHYDE DECARBOXYLASE"/>
    <property type="match status" value="1"/>
</dbReference>
<dbReference type="KEGG" id="mtar:DF168_00404"/>
<feature type="domain" description="Amidohydrolase-related" evidence="2">
    <location>
        <begin position="141"/>
        <end position="380"/>
    </location>
</feature>
<dbReference type="Pfam" id="PF04909">
    <property type="entry name" value="Amidohydro_2"/>
    <property type="match status" value="1"/>
</dbReference>
<dbReference type="InterPro" id="IPR032465">
    <property type="entry name" value="ACMSD"/>
</dbReference>
<dbReference type="GO" id="GO:0016787">
    <property type="term" value="F:hydrolase activity"/>
    <property type="evidence" value="ECO:0007669"/>
    <property type="project" value="InterPro"/>
</dbReference>
<name>A0A2Z4ABB3_9BACT</name>
<organism evidence="3 4">
    <name type="scientific">Candidatus Moanibacter tarae</name>
    <dbReference type="NCBI Taxonomy" id="2200854"/>
    <lineage>
        <taxon>Bacteria</taxon>
        <taxon>Pseudomonadati</taxon>
        <taxon>Verrucomicrobiota</taxon>
        <taxon>Opitutia</taxon>
        <taxon>Puniceicoccales</taxon>
        <taxon>Puniceicoccales incertae sedis</taxon>
        <taxon>Candidatus Moanibacter</taxon>
    </lineage>
</organism>
<dbReference type="EMBL" id="CP029803">
    <property type="protein sequence ID" value="AWT59223.1"/>
    <property type="molecule type" value="Genomic_DNA"/>
</dbReference>
<proteinExistence type="predicted"/>